<evidence type="ECO:0000256" key="9">
    <source>
        <dbReference type="ARBA" id="ARBA00030204"/>
    </source>
</evidence>
<evidence type="ECO:0000256" key="3">
    <source>
        <dbReference type="ARBA" id="ARBA00012876"/>
    </source>
</evidence>
<dbReference type="GO" id="GO:0009450">
    <property type="term" value="P:gamma-aminobutyric acid catabolic process"/>
    <property type="evidence" value="ECO:0007669"/>
    <property type="project" value="TreeGrafter"/>
</dbReference>
<dbReference type="GO" id="GO:0034386">
    <property type="term" value="F:4-aminobutyrate:2-oxoglutarate transaminase activity"/>
    <property type="evidence" value="ECO:0007669"/>
    <property type="project" value="UniProtKB-EC"/>
</dbReference>
<dbReference type="PANTHER" id="PTHR43206">
    <property type="entry name" value="AMINOTRANSFERASE"/>
    <property type="match status" value="1"/>
</dbReference>
<organism evidence="14 15">
    <name type="scientific">Toxocara canis</name>
    <name type="common">Canine roundworm</name>
    <dbReference type="NCBI Taxonomy" id="6265"/>
    <lineage>
        <taxon>Eukaryota</taxon>
        <taxon>Metazoa</taxon>
        <taxon>Ecdysozoa</taxon>
        <taxon>Nematoda</taxon>
        <taxon>Chromadorea</taxon>
        <taxon>Rhabditida</taxon>
        <taxon>Spirurina</taxon>
        <taxon>Ascaridomorpha</taxon>
        <taxon>Ascaridoidea</taxon>
        <taxon>Toxocaridae</taxon>
        <taxon>Toxocara</taxon>
    </lineage>
</organism>
<dbReference type="SUPFAM" id="SSF53383">
    <property type="entry name" value="PLP-dependent transferases"/>
    <property type="match status" value="1"/>
</dbReference>
<dbReference type="Proteomes" id="UP000031036">
    <property type="component" value="Unassembled WGS sequence"/>
</dbReference>
<dbReference type="PIRSF" id="PIRSF000521">
    <property type="entry name" value="Transaminase_4ab_Lys_Orn"/>
    <property type="match status" value="1"/>
</dbReference>
<evidence type="ECO:0000256" key="10">
    <source>
        <dbReference type="ARBA" id="ARBA00030857"/>
    </source>
</evidence>
<reference evidence="14 15" key="1">
    <citation type="submission" date="2014-11" db="EMBL/GenBank/DDBJ databases">
        <title>Genetic blueprint of the zoonotic pathogen Toxocara canis.</title>
        <authorList>
            <person name="Zhu X.-Q."/>
            <person name="Korhonen P.K."/>
            <person name="Cai H."/>
            <person name="Young N.D."/>
            <person name="Nejsum P."/>
            <person name="von Samson-Himmelstjerna G."/>
            <person name="Boag P.R."/>
            <person name="Tan P."/>
            <person name="Li Q."/>
            <person name="Min J."/>
            <person name="Yang Y."/>
            <person name="Wang X."/>
            <person name="Fang X."/>
            <person name="Hall R.S."/>
            <person name="Hofmann A."/>
            <person name="Sternberg P.W."/>
            <person name="Jex A.R."/>
            <person name="Gasser R.B."/>
        </authorList>
    </citation>
    <scope>NUCLEOTIDE SEQUENCE [LARGE SCALE GENOMIC DNA]</scope>
    <source>
        <strain evidence="14">PN_DK_2014</strain>
    </source>
</reference>
<keyword evidence="7 13" id="KW-0663">Pyridoxal phosphate</keyword>
<dbReference type="EC" id="2.6.1.22" evidence="3"/>
<keyword evidence="5 14" id="KW-0032">Aminotransferase</keyword>
<dbReference type="OMA" id="ERIMTTW"/>
<gene>
    <name evidence="14" type="primary">gta-1</name>
    <name evidence="14" type="ORF">Tcan_18350</name>
</gene>
<evidence type="ECO:0000256" key="2">
    <source>
        <dbReference type="ARBA" id="ARBA00008954"/>
    </source>
</evidence>
<evidence type="ECO:0000256" key="7">
    <source>
        <dbReference type="ARBA" id="ARBA00022898"/>
    </source>
</evidence>
<comment type="cofactor">
    <cofactor evidence="1">
        <name>pyridoxal 5'-phosphate</name>
        <dbReference type="ChEBI" id="CHEBI:597326"/>
    </cofactor>
</comment>
<evidence type="ECO:0000256" key="1">
    <source>
        <dbReference type="ARBA" id="ARBA00001933"/>
    </source>
</evidence>
<dbReference type="InterPro" id="IPR005814">
    <property type="entry name" value="Aminotrans_3"/>
</dbReference>
<dbReference type="GO" id="GO:0047298">
    <property type="term" value="F:(S)-3-amino-2-methylpropionate transaminase activity"/>
    <property type="evidence" value="ECO:0007669"/>
    <property type="project" value="UniProtKB-EC"/>
</dbReference>
<dbReference type="AlphaFoldDB" id="A0A0B2V1W7"/>
<keyword evidence="6 14" id="KW-0808">Transferase</keyword>
<evidence type="ECO:0000256" key="12">
    <source>
        <dbReference type="ARBA" id="ARBA00048021"/>
    </source>
</evidence>
<dbReference type="CDD" id="cd00610">
    <property type="entry name" value="OAT_like"/>
    <property type="match status" value="1"/>
</dbReference>
<evidence type="ECO:0000256" key="4">
    <source>
        <dbReference type="ARBA" id="ARBA00012912"/>
    </source>
</evidence>
<dbReference type="Gene3D" id="3.90.1150.10">
    <property type="entry name" value="Aspartate Aminotransferase, domain 1"/>
    <property type="match status" value="1"/>
</dbReference>
<dbReference type="OrthoDB" id="5419315at2759"/>
<dbReference type="PANTHER" id="PTHR43206:SF1">
    <property type="entry name" value="4-AMINOBUTYRATE AMINOTRANSFERASE, MITOCHONDRIAL"/>
    <property type="match status" value="1"/>
</dbReference>
<comment type="caution">
    <text evidence="14">The sequence shown here is derived from an EMBL/GenBank/DDBJ whole genome shotgun (WGS) entry which is preliminary data.</text>
</comment>
<protein>
    <recommendedName>
        <fullName evidence="10">(S)-3-amino-2-methylpropionate transaminase</fullName>
        <ecNumber evidence="4">2.6.1.19</ecNumber>
        <ecNumber evidence="3">2.6.1.22</ecNumber>
    </recommendedName>
    <alternativeName>
        <fullName evidence="11">GABA aminotransferase</fullName>
    </alternativeName>
    <alternativeName>
        <fullName evidence="9">Gamma-amino-N-butyrate transaminase</fullName>
    </alternativeName>
    <alternativeName>
        <fullName evidence="8">L-AIBAT</fullName>
    </alternativeName>
</protein>
<evidence type="ECO:0000256" key="5">
    <source>
        <dbReference type="ARBA" id="ARBA00022576"/>
    </source>
</evidence>
<evidence type="ECO:0000313" key="15">
    <source>
        <dbReference type="Proteomes" id="UP000031036"/>
    </source>
</evidence>
<evidence type="ECO:0000256" key="8">
    <source>
        <dbReference type="ARBA" id="ARBA00029760"/>
    </source>
</evidence>
<proteinExistence type="inferred from homology"/>
<evidence type="ECO:0000256" key="6">
    <source>
        <dbReference type="ARBA" id="ARBA00022679"/>
    </source>
</evidence>
<dbReference type="GO" id="GO:0005739">
    <property type="term" value="C:mitochondrion"/>
    <property type="evidence" value="ECO:0007669"/>
    <property type="project" value="TreeGrafter"/>
</dbReference>
<keyword evidence="15" id="KW-1185">Reference proteome</keyword>
<dbReference type="EMBL" id="JPKZ01002700">
    <property type="protein sequence ID" value="KHN75464.1"/>
    <property type="molecule type" value="Genomic_DNA"/>
</dbReference>
<dbReference type="InterPro" id="IPR015421">
    <property type="entry name" value="PyrdxlP-dep_Trfase_major"/>
</dbReference>
<evidence type="ECO:0000256" key="13">
    <source>
        <dbReference type="RuleBase" id="RU003560"/>
    </source>
</evidence>
<dbReference type="GO" id="GO:0030170">
    <property type="term" value="F:pyridoxal phosphate binding"/>
    <property type="evidence" value="ECO:0007669"/>
    <property type="project" value="InterPro"/>
</dbReference>
<dbReference type="Gene3D" id="3.40.640.10">
    <property type="entry name" value="Type I PLP-dependent aspartate aminotransferase-like (Major domain)"/>
    <property type="match status" value="1"/>
</dbReference>
<dbReference type="FunFam" id="3.40.640.10:FF:000073">
    <property type="entry name" value="Probable 4-aminobutyrate aminotransferase"/>
    <property type="match status" value="1"/>
</dbReference>
<name>A0A0B2V1W7_TOXCA</name>
<comment type="similarity">
    <text evidence="2 13">Belongs to the class-III pyridoxal-phosphate-dependent aminotransferase family.</text>
</comment>
<dbReference type="STRING" id="6265.A0A0B2V1W7"/>
<evidence type="ECO:0000313" key="14">
    <source>
        <dbReference type="EMBL" id="KHN75464.1"/>
    </source>
</evidence>
<dbReference type="InterPro" id="IPR004631">
    <property type="entry name" value="4NH2But_aminotransferase_euk"/>
</dbReference>
<comment type="catalytic activity">
    <reaction evidence="12">
        <text>4-aminobutanoate + 2-oxoglutarate = succinate semialdehyde + L-glutamate</text>
        <dbReference type="Rhea" id="RHEA:23352"/>
        <dbReference type="ChEBI" id="CHEBI:16810"/>
        <dbReference type="ChEBI" id="CHEBI:29985"/>
        <dbReference type="ChEBI" id="CHEBI:57706"/>
        <dbReference type="ChEBI" id="CHEBI:59888"/>
        <dbReference type="EC" id="2.6.1.19"/>
    </reaction>
</comment>
<dbReference type="EC" id="2.6.1.19" evidence="4"/>
<dbReference type="InterPro" id="IPR015422">
    <property type="entry name" value="PyrdxlP-dep_Trfase_small"/>
</dbReference>
<sequence length="484" mass="53356">MSRLLRPSTTLAKCMRSVWAPVGVEPSGPCVTPKQPPGPVSKRLRTEMEPIHQTASIKFFVDYEKSVGNYIVDADGNTYLDVFMQISSLALGYNHPDLIKVLSDPRFVTAAVSRPALGSFPRNDFPRTISKALTSIAPKGCPLVQTMMCGTSANENAIKTAFIWYQTQKRGGPPTAEDLASCMNQQPPGTPNICVLSFDGAFHGRSLAALSMTRSKPIHKVDIPAFNWPVAKFPRYKYPLEKNVQYNAKQDGDCLATVEHLIEERKKAKCDVAAVIVEPIQSEGGDHHGSPSFFQGLRDITKKSGVVFIVDEVQTGGGGTGSYWAHESWNLSSPPDIVCFSKKFMVGGYFYGEHLRVKEPYRIYNTWMGEPTKLILLEKAVEVIARDNLLEQVRKVGKGLQSGLRQIESANSSKMHSVRGMGSYCAFNLCDAELRDKFIDIAISNGLHIGGCGDTAVRFRPALIFAEKHLEIALDIISKSIKRL</sequence>
<dbReference type="InterPro" id="IPR015424">
    <property type="entry name" value="PyrdxlP-dep_Trfase"/>
</dbReference>
<accession>A0A0B2V1W7</accession>
<dbReference type="NCBIfam" id="TIGR00699">
    <property type="entry name" value="GABAtrns_euk"/>
    <property type="match status" value="1"/>
</dbReference>
<evidence type="ECO:0000256" key="11">
    <source>
        <dbReference type="ARBA" id="ARBA00031787"/>
    </source>
</evidence>
<dbReference type="Pfam" id="PF00202">
    <property type="entry name" value="Aminotran_3"/>
    <property type="match status" value="1"/>
</dbReference>